<dbReference type="KEGG" id="lue:DCD74_12155"/>
<evidence type="ECO:0000259" key="2">
    <source>
        <dbReference type="Pfam" id="PF01471"/>
    </source>
</evidence>
<dbReference type="InterPro" id="IPR000726">
    <property type="entry name" value="Glyco_hydro_19_cat"/>
</dbReference>
<dbReference type="Gene3D" id="1.10.530.10">
    <property type="match status" value="1"/>
</dbReference>
<proteinExistence type="predicted"/>
<dbReference type="OrthoDB" id="5933966at2"/>
<dbReference type="Pfam" id="PF00182">
    <property type="entry name" value="Glyco_hydro_19"/>
    <property type="match status" value="1"/>
</dbReference>
<evidence type="ECO:0000259" key="1">
    <source>
        <dbReference type="Pfam" id="PF00182"/>
    </source>
</evidence>
<dbReference type="SUPFAM" id="SSF47090">
    <property type="entry name" value="PGBD-like"/>
    <property type="match status" value="1"/>
</dbReference>
<dbReference type="SUPFAM" id="SSF53955">
    <property type="entry name" value="Lysozyme-like"/>
    <property type="match status" value="1"/>
</dbReference>
<feature type="domain" description="Peptidoglycan binding-like" evidence="2">
    <location>
        <begin position="211"/>
        <end position="272"/>
    </location>
</feature>
<dbReference type="Gene3D" id="1.10.101.10">
    <property type="entry name" value="PGBD-like superfamily/PGBD"/>
    <property type="match status" value="1"/>
</dbReference>
<dbReference type="GO" id="GO:0016998">
    <property type="term" value="P:cell wall macromolecule catabolic process"/>
    <property type="evidence" value="ECO:0007669"/>
    <property type="project" value="InterPro"/>
</dbReference>
<accession>A0A344J8F6</accession>
<dbReference type="GO" id="GO:0004568">
    <property type="term" value="F:chitinase activity"/>
    <property type="evidence" value="ECO:0007669"/>
    <property type="project" value="InterPro"/>
</dbReference>
<dbReference type="InterPro" id="IPR002477">
    <property type="entry name" value="Peptidoglycan-bd-like"/>
</dbReference>
<dbReference type="Proteomes" id="UP000251842">
    <property type="component" value="Chromosome"/>
</dbReference>
<evidence type="ECO:0000313" key="4">
    <source>
        <dbReference type="EMBL" id="AXA85316.1"/>
    </source>
</evidence>
<dbReference type="Pfam" id="PF01471">
    <property type="entry name" value="PG_binding_1"/>
    <property type="match status" value="1"/>
</dbReference>
<dbReference type="InterPro" id="IPR036366">
    <property type="entry name" value="PGBDSf"/>
</dbReference>
<feature type="domain" description="Glycoside hydrolase family 19 catalytic" evidence="1">
    <location>
        <begin position="77"/>
        <end position="149"/>
    </location>
</feature>
<dbReference type="EMBL" id="CP029556">
    <property type="protein sequence ID" value="AXA85316.1"/>
    <property type="molecule type" value="Genomic_DNA"/>
</dbReference>
<evidence type="ECO:0000259" key="3">
    <source>
        <dbReference type="Pfam" id="PF20410"/>
    </source>
</evidence>
<reference evidence="5" key="1">
    <citation type="submission" date="2018-05" db="EMBL/GenBank/DDBJ databases">
        <title>Luteimonas pekinense sp. nov., isolated from human Meibomian gland secretions, Beijing, China.</title>
        <authorList>
            <person name="Wen T."/>
            <person name="Bai H."/>
            <person name="Lv H."/>
        </authorList>
    </citation>
    <scope>NUCLEOTIDE SEQUENCE [LARGE SCALE GENOMIC DNA]</scope>
    <source>
        <strain evidence="5">83-4</strain>
    </source>
</reference>
<sequence>MDARQSSKLQQSRPAGAYGLTPQQSVDLIVRTALEYGISDQRQIAYMLASAQHESDQFRTAREYGGPRQAIVRGYGGGRNYFGRGYVQVTHDHRYAAMDRALELGGRVIANPDVVATDPHIGAQSLVVGMMRGLFTGKSLHSYVGGQQTDYVNARRTVNGTDKAALIAGYVLSWEKKLPSIVTRLEQEGLERRPMPGNTTLADGKIGPGDRGYEVQQLQVRLGELGLRGASGKRVTTDGVFSAETAHALKTFQARTGIGHDGVADAQTLMALGLEHLAPSRGLPQSVKSAASGFSPSDQRLQGKLDACVKALDHEAGKRWDESSGRVSAAAFLEAKRHGFSAQDDFRLVLSQRTETHREGDFVCLLRVGPSMSSDPAANRIRIAMNDALSNPSLPEMALSGVENGPQTQAVQASIQLNQTGVLKR</sequence>
<keyword evidence="5" id="KW-1185">Reference proteome</keyword>
<dbReference type="AlphaFoldDB" id="A0A344J8F6"/>
<feature type="domain" description="X-Tfes XVIPCD" evidence="3">
    <location>
        <begin position="298"/>
        <end position="392"/>
    </location>
</feature>
<dbReference type="InterPro" id="IPR036365">
    <property type="entry name" value="PGBD-like_sf"/>
</dbReference>
<dbReference type="Pfam" id="PF20410">
    <property type="entry name" value="X-Tfes_XVIPCD"/>
    <property type="match status" value="1"/>
</dbReference>
<dbReference type="RefSeq" id="WP_112927521.1">
    <property type="nucleotide sequence ID" value="NZ_CP029556.1"/>
</dbReference>
<evidence type="ECO:0008006" key="6">
    <source>
        <dbReference type="Google" id="ProtNLM"/>
    </source>
</evidence>
<name>A0A344J8F6_9GAMM</name>
<evidence type="ECO:0000313" key="5">
    <source>
        <dbReference type="Proteomes" id="UP000251842"/>
    </source>
</evidence>
<protein>
    <recommendedName>
        <fullName evidence="6">Carboxypeptidase</fullName>
    </recommendedName>
</protein>
<organism evidence="4 5">
    <name type="scientific">Solilutibacter oculi</name>
    <dbReference type="NCBI Taxonomy" id="2698682"/>
    <lineage>
        <taxon>Bacteria</taxon>
        <taxon>Pseudomonadati</taxon>
        <taxon>Pseudomonadota</taxon>
        <taxon>Gammaproteobacteria</taxon>
        <taxon>Lysobacterales</taxon>
        <taxon>Lysobacteraceae</taxon>
        <taxon>Solilutibacter</taxon>
    </lineage>
</organism>
<dbReference type="GO" id="GO:0006032">
    <property type="term" value="P:chitin catabolic process"/>
    <property type="evidence" value="ECO:0007669"/>
    <property type="project" value="InterPro"/>
</dbReference>
<dbReference type="InterPro" id="IPR023346">
    <property type="entry name" value="Lysozyme-like_dom_sf"/>
</dbReference>
<gene>
    <name evidence="4" type="ORF">DCD74_12155</name>
</gene>
<dbReference type="InterPro" id="IPR046519">
    <property type="entry name" value="X-Tfes_XVIPCD"/>
</dbReference>